<organism evidence="1 2">
    <name type="scientific">Kribbella yunnanensis</name>
    <dbReference type="NCBI Taxonomy" id="190194"/>
    <lineage>
        <taxon>Bacteria</taxon>
        <taxon>Bacillati</taxon>
        <taxon>Actinomycetota</taxon>
        <taxon>Actinomycetes</taxon>
        <taxon>Propionibacteriales</taxon>
        <taxon>Kribbellaceae</taxon>
        <taxon>Kribbella</taxon>
    </lineage>
</organism>
<proteinExistence type="predicted"/>
<evidence type="ECO:0000313" key="1">
    <source>
        <dbReference type="EMBL" id="GAA1710823.1"/>
    </source>
</evidence>
<dbReference type="InterPro" id="IPR007815">
    <property type="entry name" value="Emycin_Estase"/>
</dbReference>
<keyword evidence="2" id="KW-1185">Reference proteome</keyword>
<accession>A0ABN2IST0</accession>
<dbReference type="InterPro" id="IPR014622">
    <property type="entry name" value="UCP036794_erythomycin"/>
</dbReference>
<dbReference type="SUPFAM" id="SSF159501">
    <property type="entry name" value="EreA/ChaN-like"/>
    <property type="match status" value="1"/>
</dbReference>
<dbReference type="Gene3D" id="3.30.1870.10">
    <property type="entry name" value="EreA-like, domain 2"/>
    <property type="match status" value="1"/>
</dbReference>
<name>A0ABN2IST0_9ACTN</name>
<dbReference type="InterPro" id="IPR052036">
    <property type="entry name" value="Hydrolase/PRTase-associated"/>
</dbReference>
<dbReference type="Pfam" id="PF05139">
    <property type="entry name" value="Erythro_esteras"/>
    <property type="match status" value="1"/>
</dbReference>
<dbReference type="PANTHER" id="PTHR31299:SF0">
    <property type="entry name" value="ESTERASE, PUTATIVE (AFU_ORTHOLOGUE AFUA_1G05850)-RELATED"/>
    <property type="match status" value="1"/>
</dbReference>
<dbReference type="EMBL" id="BAAANF010000022">
    <property type="protein sequence ID" value="GAA1710823.1"/>
    <property type="molecule type" value="Genomic_DNA"/>
</dbReference>
<dbReference type="Proteomes" id="UP001500280">
    <property type="component" value="Unassembled WGS sequence"/>
</dbReference>
<protein>
    <submittedName>
        <fullName evidence="1">Erythromycin esterase family protein</fullName>
    </submittedName>
</protein>
<dbReference type="PIRSF" id="PIRSF036794">
    <property type="entry name" value="UCP_erythr_ester"/>
    <property type="match status" value="1"/>
</dbReference>
<comment type="caution">
    <text evidence="1">The sequence shown here is derived from an EMBL/GenBank/DDBJ whole genome shotgun (WGS) entry which is preliminary data.</text>
</comment>
<dbReference type="Gene3D" id="3.40.1660.10">
    <property type="entry name" value="EreA-like (biosynthetic domain)"/>
    <property type="match status" value="1"/>
</dbReference>
<evidence type="ECO:0000313" key="2">
    <source>
        <dbReference type="Proteomes" id="UP001500280"/>
    </source>
</evidence>
<gene>
    <name evidence="1" type="ORF">GCM10009745_68560</name>
</gene>
<dbReference type="PANTHER" id="PTHR31299">
    <property type="entry name" value="ESTERASE, PUTATIVE (AFU_ORTHOLOGUE AFUA_1G05850)-RELATED"/>
    <property type="match status" value="1"/>
</dbReference>
<sequence>MDLLGMLANKPRLLALGEPTHLENDLLRLRNKVFRQLVEDEGYRTITLESDCLMGLVVDDYVTSGVGDLDDVMANGFSHEWGGLAGNRELVQWMREFNEGRVDPVRFAGFDGPLETAGPASPRPVLTTLHTYLANWLDADLLPCTSDALDDLLGSDERWINPATMMDPTQSIGQTANAERLQQIAGELAVLVDTETPYLIAASSREDWQRARLYARTATGLLRYHYWMADQSDRRIARLLAQRDSMMAANLLDLVDRGPTLVFAHNSHLQREKSSMNMAGANHEWWSAGALVNAHLGEQYAFFATALGTMRHREVDTPPADTIEGVLYAQDQQLIDPRTLTGPLQPRVSPWFGYAALDPAHLPSIDGIVFVKDIKPA</sequence>
<dbReference type="RefSeq" id="WP_344161537.1">
    <property type="nucleotide sequence ID" value="NZ_BAAANF010000022.1"/>
</dbReference>
<dbReference type="CDD" id="cd14728">
    <property type="entry name" value="Ere-like"/>
    <property type="match status" value="1"/>
</dbReference>
<reference evidence="1 2" key="1">
    <citation type="journal article" date="2019" name="Int. J. Syst. Evol. Microbiol.">
        <title>The Global Catalogue of Microorganisms (GCM) 10K type strain sequencing project: providing services to taxonomists for standard genome sequencing and annotation.</title>
        <authorList>
            <consortium name="The Broad Institute Genomics Platform"/>
            <consortium name="The Broad Institute Genome Sequencing Center for Infectious Disease"/>
            <person name="Wu L."/>
            <person name="Ma J."/>
        </authorList>
    </citation>
    <scope>NUCLEOTIDE SEQUENCE [LARGE SCALE GENOMIC DNA]</scope>
    <source>
        <strain evidence="1 2">JCM 14307</strain>
    </source>
</reference>